<dbReference type="EMBL" id="UYWW01000958">
    <property type="protein sequence ID" value="VDM09666.1"/>
    <property type="molecule type" value="Genomic_DNA"/>
</dbReference>
<feature type="transmembrane region" description="Helical" evidence="1">
    <location>
        <begin position="38"/>
        <end position="59"/>
    </location>
</feature>
<reference evidence="2 3" key="1">
    <citation type="submission" date="2018-11" db="EMBL/GenBank/DDBJ databases">
        <authorList>
            <consortium name="Pathogen Informatics"/>
        </authorList>
    </citation>
    <scope>NUCLEOTIDE SEQUENCE [LARGE SCALE GENOMIC DNA]</scope>
</reference>
<proteinExistence type="predicted"/>
<sequence length="107" mass="11049">MGFTTGNAVTATTGAVTGDTEKVSDKAVSFSAPSSNPLVGGIVFVALVVVLMFSARYLGTDDEFKQLKPSVYNVITIALAAAAGLPLIKYLAVKTGIPSVRDWILAA</sequence>
<dbReference type="Proteomes" id="UP000270924">
    <property type="component" value="Unassembled WGS sequence"/>
</dbReference>
<keyword evidence="1" id="KW-0812">Transmembrane</keyword>
<accession>A0A3P7DRT2</accession>
<gene>
    <name evidence="2" type="ORF">WBA_LOCUS3052</name>
</gene>
<keyword evidence="1" id="KW-0472">Membrane</keyword>
<feature type="transmembrane region" description="Helical" evidence="1">
    <location>
        <begin position="71"/>
        <end position="92"/>
    </location>
</feature>
<keyword evidence="3" id="KW-1185">Reference proteome</keyword>
<dbReference type="AlphaFoldDB" id="A0A3P7DRT2"/>
<organism evidence="2 3">
    <name type="scientific">Wuchereria bancrofti</name>
    <dbReference type="NCBI Taxonomy" id="6293"/>
    <lineage>
        <taxon>Eukaryota</taxon>
        <taxon>Metazoa</taxon>
        <taxon>Ecdysozoa</taxon>
        <taxon>Nematoda</taxon>
        <taxon>Chromadorea</taxon>
        <taxon>Rhabditida</taxon>
        <taxon>Spirurina</taxon>
        <taxon>Spiruromorpha</taxon>
        <taxon>Filarioidea</taxon>
        <taxon>Onchocercidae</taxon>
        <taxon>Wuchereria</taxon>
    </lineage>
</organism>
<evidence type="ECO:0000256" key="1">
    <source>
        <dbReference type="SAM" id="Phobius"/>
    </source>
</evidence>
<keyword evidence="1" id="KW-1133">Transmembrane helix</keyword>
<protein>
    <submittedName>
        <fullName evidence="2">Uncharacterized protein</fullName>
    </submittedName>
</protein>
<name>A0A3P7DRT2_WUCBA</name>
<evidence type="ECO:0000313" key="2">
    <source>
        <dbReference type="EMBL" id="VDM09666.1"/>
    </source>
</evidence>
<evidence type="ECO:0000313" key="3">
    <source>
        <dbReference type="Proteomes" id="UP000270924"/>
    </source>
</evidence>
<dbReference type="InParanoid" id="A0A3P7DRT2"/>